<dbReference type="InterPro" id="IPR037212">
    <property type="entry name" value="Med7/Med21-like"/>
</dbReference>
<dbReference type="GO" id="GO:0016592">
    <property type="term" value="C:mediator complex"/>
    <property type="evidence" value="ECO:0007669"/>
    <property type="project" value="InterPro"/>
</dbReference>
<evidence type="ECO:0000256" key="11">
    <source>
        <dbReference type="RuleBase" id="RU364145"/>
    </source>
</evidence>
<keyword evidence="6 11" id="KW-0010">Activator</keyword>
<dbReference type="OrthoDB" id="5950777at2759"/>
<dbReference type="InterPro" id="IPR039242">
    <property type="entry name" value="MED9_metazoa"/>
</dbReference>
<evidence type="ECO:0000256" key="12">
    <source>
        <dbReference type="SAM" id="Coils"/>
    </source>
</evidence>
<accession>A0A2D0SCN6</accession>
<dbReference type="STRING" id="7998.ENSIPUP00000017612"/>
<dbReference type="Pfam" id="PF07544">
    <property type="entry name" value="Med9"/>
    <property type="match status" value="1"/>
</dbReference>
<comment type="subcellular location">
    <subcellularLocation>
        <location evidence="1 11">Nucleus</location>
    </subcellularLocation>
</comment>
<keyword evidence="4 11" id="KW-0805">Transcription regulation</keyword>
<evidence type="ECO:0000256" key="3">
    <source>
        <dbReference type="ARBA" id="ARBA00020636"/>
    </source>
</evidence>
<comment type="similarity">
    <text evidence="2 11">Belongs to the Mediator complex subunit 9 family.</text>
</comment>
<keyword evidence="8 11" id="KW-0539">Nucleus</keyword>
<evidence type="ECO:0000256" key="6">
    <source>
        <dbReference type="ARBA" id="ARBA00023159"/>
    </source>
</evidence>
<dbReference type="CTD" id="55090"/>
<gene>
    <name evidence="14" type="primary">med9</name>
    <name evidence="11" type="synonym">MED9</name>
</gene>
<evidence type="ECO:0000313" key="14">
    <source>
        <dbReference type="RefSeq" id="XP_017340010.1"/>
    </source>
</evidence>
<evidence type="ECO:0000256" key="8">
    <source>
        <dbReference type="ARBA" id="ARBA00023242"/>
    </source>
</evidence>
<evidence type="ECO:0000256" key="2">
    <source>
        <dbReference type="ARBA" id="ARBA00008089"/>
    </source>
</evidence>
<evidence type="ECO:0000256" key="7">
    <source>
        <dbReference type="ARBA" id="ARBA00023163"/>
    </source>
</evidence>
<dbReference type="GO" id="GO:0006357">
    <property type="term" value="P:regulation of transcription by RNA polymerase II"/>
    <property type="evidence" value="ECO:0007669"/>
    <property type="project" value="InterPro"/>
</dbReference>
<reference evidence="14" key="2">
    <citation type="submission" date="2025-08" db="UniProtKB">
        <authorList>
            <consortium name="RefSeq"/>
        </authorList>
    </citation>
    <scope>IDENTIFICATION</scope>
    <source>
        <tissue evidence="14">Blood</tissue>
    </source>
</reference>
<evidence type="ECO:0000256" key="4">
    <source>
        <dbReference type="ARBA" id="ARBA00023015"/>
    </source>
</evidence>
<evidence type="ECO:0000256" key="1">
    <source>
        <dbReference type="ARBA" id="ARBA00004123"/>
    </source>
</evidence>
<dbReference type="KEGG" id="ipu:108274375"/>
<dbReference type="InterPro" id="IPR011425">
    <property type="entry name" value="Med9"/>
</dbReference>
<dbReference type="PANTHER" id="PTHR20844">
    <property type="entry name" value="MEDIATOR OF RNA POLYMERASE II TRANSCRIPTION, SUBUNIT 9"/>
    <property type="match status" value="1"/>
</dbReference>
<dbReference type="Proteomes" id="UP000221080">
    <property type="component" value="Chromosome 13"/>
</dbReference>
<keyword evidence="7 11" id="KW-0804">Transcription</keyword>
<comment type="subunit">
    <text evidence="11">Component of the Mediator complex.</text>
</comment>
<reference evidence="13" key="1">
    <citation type="journal article" date="2016" name="Nat. Commun.">
        <title>The channel catfish genome sequence provides insights into the evolution of scale formation in teleosts.</title>
        <authorList>
            <person name="Liu Z."/>
            <person name="Liu S."/>
            <person name="Yao J."/>
            <person name="Bao L."/>
            <person name="Zhang J."/>
            <person name="Li Y."/>
            <person name="Jiang C."/>
            <person name="Sun L."/>
            <person name="Wang R."/>
            <person name="Zhang Y."/>
            <person name="Zhou T."/>
            <person name="Zeng Q."/>
            <person name="Fu Q."/>
            <person name="Gao S."/>
            <person name="Li N."/>
            <person name="Koren S."/>
            <person name="Jiang Y."/>
            <person name="Zimin A."/>
            <person name="Xu P."/>
            <person name="Phillippy A.M."/>
            <person name="Geng X."/>
            <person name="Song L."/>
            <person name="Sun F."/>
            <person name="Li C."/>
            <person name="Wang X."/>
            <person name="Chen A."/>
            <person name="Jin Y."/>
            <person name="Yuan Z."/>
            <person name="Yang Y."/>
            <person name="Tan S."/>
            <person name="Peatman E."/>
            <person name="Lu J."/>
            <person name="Qin Z."/>
            <person name="Dunham R."/>
            <person name="Li Z."/>
            <person name="Sonstegard T."/>
            <person name="Feng J."/>
            <person name="Danzmann R.G."/>
            <person name="Schroeder S."/>
            <person name="Scheffler B."/>
            <person name="Duke M.V."/>
            <person name="Ballard L."/>
            <person name="Kucuktas H."/>
            <person name="Kaltenboeck L."/>
            <person name="Liu H."/>
            <person name="Armbruster J."/>
            <person name="Xie Y."/>
            <person name="Kirby M.L."/>
            <person name="Tian Y."/>
            <person name="Flanagan M.E."/>
            <person name="Mu W."/>
            <person name="Waldbieser G.C."/>
        </authorList>
    </citation>
    <scope>NUCLEOTIDE SEQUENCE [LARGE SCALE GENOMIC DNA]</scope>
    <source>
        <strain evidence="13">SDA103</strain>
    </source>
</reference>
<sequence>MATPVSVVDETEDYSFLPLIHDIIKCMDKDNQDVHQELNKLRTRIQDTREQILAMPGIDLSSEVQQHKLRTLREQVRTKNQLLQKYKGLCMFDIPKPS</sequence>
<comment type="function">
    <text evidence="9 11">Component of the Mediator complex, a coactivator involved in the regulated transcription of nearly all RNA polymerase II-dependent genes. Mediator functions as a bridge to convey information from gene-specific regulatory proteins to the basal RNA polymerase II transcription machinery. Mediator is recruited to promoters by direct interactions with regulatory proteins and serves as a scaffold for the assembly of a functional preinitiation complex with RNA polymerase II and the general transcription factors.</text>
</comment>
<proteinExistence type="inferred from homology"/>
<dbReference type="GO" id="GO:0003712">
    <property type="term" value="F:transcription coregulator activity"/>
    <property type="evidence" value="ECO:0007669"/>
    <property type="project" value="InterPro"/>
</dbReference>
<dbReference type="PANTHER" id="PTHR20844:SF0">
    <property type="entry name" value="MEDIATOR OF RNA POLYMERASE II TRANSCRIPTION SUBUNIT 9"/>
    <property type="match status" value="1"/>
</dbReference>
<feature type="coiled-coil region" evidence="12">
    <location>
        <begin position="24"/>
        <end position="51"/>
    </location>
</feature>
<evidence type="ECO:0000256" key="5">
    <source>
        <dbReference type="ARBA" id="ARBA00023054"/>
    </source>
</evidence>
<organism evidence="13 14">
    <name type="scientific">Ictalurus punctatus</name>
    <name type="common">Channel catfish</name>
    <name type="synonym">Silurus punctatus</name>
    <dbReference type="NCBI Taxonomy" id="7998"/>
    <lineage>
        <taxon>Eukaryota</taxon>
        <taxon>Metazoa</taxon>
        <taxon>Chordata</taxon>
        <taxon>Craniata</taxon>
        <taxon>Vertebrata</taxon>
        <taxon>Euteleostomi</taxon>
        <taxon>Actinopterygii</taxon>
        <taxon>Neopterygii</taxon>
        <taxon>Teleostei</taxon>
        <taxon>Ostariophysi</taxon>
        <taxon>Siluriformes</taxon>
        <taxon>Ictaluridae</taxon>
        <taxon>Ictalurus</taxon>
    </lineage>
</organism>
<evidence type="ECO:0000256" key="10">
    <source>
        <dbReference type="ARBA" id="ARBA00031260"/>
    </source>
</evidence>
<protein>
    <recommendedName>
        <fullName evidence="3 11">Mediator of RNA polymerase II transcription subunit 9</fullName>
    </recommendedName>
    <alternativeName>
        <fullName evidence="10 11">Mediator complex subunit 9</fullName>
    </alternativeName>
</protein>
<dbReference type="CDD" id="cd21431">
    <property type="entry name" value="Med9-C"/>
    <property type="match status" value="1"/>
</dbReference>
<keyword evidence="13" id="KW-1185">Reference proteome</keyword>
<dbReference type="AlphaFoldDB" id="A0A2D0SCN6"/>
<evidence type="ECO:0000313" key="13">
    <source>
        <dbReference type="Proteomes" id="UP000221080"/>
    </source>
</evidence>
<dbReference type="OMA" id="LVYIVEC"/>
<name>A0A2D0SCN6_ICTPU</name>
<dbReference type="GeneID" id="108274375"/>
<evidence type="ECO:0000256" key="9">
    <source>
        <dbReference type="ARBA" id="ARBA00025687"/>
    </source>
</evidence>
<keyword evidence="5 12" id="KW-0175">Coiled coil</keyword>
<dbReference type="RefSeq" id="XP_017340010.1">
    <property type="nucleotide sequence ID" value="XM_017484521.3"/>
</dbReference>
<dbReference type="SUPFAM" id="SSF140718">
    <property type="entry name" value="Mediator hinge subcomplex-like"/>
    <property type="match status" value="1"/>
</dbReference>